<reference evidence="3" key="1">
    <citation type="journal article" date="2024" name="Antonie Van Leeuwenhoek">
        <title>Isoptericola haloaureus sp. nov., a dimorphic actinobacterium isolated from mangrove sediments of southeast India, implicating biosaline agricultural significance through nitrogen fixation and salt tolerance genes.</title>
        <authorList>
            <person name="Prathaban M."/>
            <person name="Prathiviraj R."/>
            <person name="Ravichandran M."/>
            <person name="Natarajan S.D."/>
            <person name="Sobanaa M."/>
            <person name="Hari Krishna Kumar S."/>
            <person name="Chandrasekar V."/>
            <person name="Selvin J."/>
        </authorList>
    </citation>
    <scope>NUCLEOTIDE SEQUENCE</scope>
    <source>
        <strain evidence="3">MP1014</strain>
    </source>
</reference>
<dbReference type="PRINTS" id="PR00038">
    <property type="entry name" value="HTHLUXR"/>
</dbReference>
<evidence type="ECO:0000313" key="3">
    <source>
        <dbReference type="EMBL" id="MEG3615340.1"/>
    </source>
</evidence>
<organism evidence="3 4">
    <name type="scientific">Isoptericola haloaureus</name>
    <dbReference type="NCBI Taxonomy" id="1542902"/>
    <lineage>
        <taxon>Bacteria</taxon>
        <taxon>Bacillati</taxon>
        <taxon>Actinomycetota</taxon>
        <taxon>Actinomycetes</taxon>
        <taxon>Micrococcales</taxon>
        <taxon>Promicromonosporaceae</taxon>
        <taxon>Isoptericola</taxon>
    </lineage>
</organism>
<dbReference type="InterPro" id="IPR039420">
    <property type="entry name" value="WalR-like"/>
</dbReference>
<evidence type="ECO:0000313" key="4">
    <source>
        <dbReference type="Proteomes" id="UP001310387"/>
    </source>
</evidence>
<dbReference type="InterPro" id="IPR036388">
    <property type="entry name" value="WH-like_DNA-bd_sf"/>
</dbReference>
<reference evidence="3" key="2">
    <citation type="submission" date="2024-02" db="EMBL/GenBank/DDBJ databases">
        <authorList>
            <person name="Prathaban M."/>
            <person name="Mythili R."/>
            <person name="Sharmila Devi N."/>
            <person name="Sobanaa M."/>
            <person name="Prathiviraj R."/>
            <person name="Selvin J."/>
        </authorList>
    </citation>
    <scope>NUCLEOTIDE SEQUENCE</scope>
    <source>
        <strain evidence="3">MP1014</strain>
    </source>
</reference>
<evidence type="ECO:0000256" key="1">
    <source>
        <dbReference type="ARBA" id="ARBA00023125"/>
    </source>
</evidence>
<evidence type="ECO:0000259" key="2">
    <source>
        <dbReference type="PROSITE" id="PS50043"/>
    </source>
</evidence>
<dbReference type="PANTHER" id="PTHR43214">
    <property type="entry name" value="TWO-COMPONENT RESPONSE REGULATOR"/>
    <property type="match status" value="1"/>
</dbReference>
<keyword evidence="1" id="KW-0238">DNA-binding</keyword>
<proteinExistence type="predicted"/>
<dbReference type="InterPro" id="IPR016032">
    <property type="entry name" value="Sig_transdc_resp-reg_C-effctor"/>
</dbReference>
<dbReference type="SUPFAM" id="SSF46894">
    <property type="entry name" value="C-terminal effector domain of the bipartite response regulators"/>
    <property type="match status" value="1"/>
</dbReference>
<accession>A0ABU7Z7F8</accession>
<dbReference type="CDD" id="cd06170">
    <property type="entry name" value="LuxR_C_like"/>
    <property type="match status" value="1"/>
</dbReference>
<comment type="caution">
    <text evidence="3">The sequence shown here is derived from an EMBL/GenBank/DDBJ whole genome shotgun (WGS) entry which is preliminary data.</text>
</comment>
<dbReference type="SMART" id="SM00421">
    <property type="entry name" value="HTH_LUXR"/>
    <property type="match status" value="1"/>
</dbReference>
<dbReference type="Gene3D" id="1.10.10.10">
    <property type="entry name" value="Winged helix-like DNA-binding domain superfamily/Winged helix DNA-binding domain"/>
    <property type="match status" value="1"/>
</dbReference>
<dbReference type="RefSeq" id="WP_332901999.1">
    <property type="nucleotide sequence ID" value="NZ_JBAGLP010000117.1"/>
</dbReference>
<protein>
    <submittedName>
        <fullName evidence="3">Helix-turn-helix transcriptional regulator</fullName>
    </submittedName>
</protein>
<dbReference type="Pfam" id="PF00196">
    <property type="entry name" value="GerE"/>
    <property type="match status" value="1"/>
</dbReference>
<dbReference type="EMBL" id="JBAGLP010000117">
    <property type="protein sequence ID" value="MEG3615340.1"/>
    <property type="molecule type" value="Genomic_DNA"/>
</dbReference>
<feature type="domain" description="HTH luxR-type" evidence="2">
    <location>
        <begin position="187"/>
        <end position="252"/>
    </location>
</feature>
<keyword evidence="4" id="KW-1185">Reference proteome</keyword>
<sequence>MSRSGPSGTDLAVLRDVLDLADVHRHAPSSTVVSEILRRLERTLGCDGLEFHVMDARDFTYRYVQEVDSGRATVSPSPENVHWDGEEIVHEWWWRLPCSLVERRNQPGVQSVRSFYGQRRWAEHPAQREFFQAADILSFGYPLGNGRSARVVGPRFDGPIFGDRELTICRLLLASLRDVLLTVGASSGRETPVLTERQAEIVQLVAAGLSNRDIAGALGISVGTVRTHLDQIYARLDVSSRTAAVAAVAGPASVTPSR</sequence>
<gene>
    <name evidence="3" type="ORF">V5O49_09430</name>
</gene>
<dbReference type="Proteomes" id="UP001310387">
    <property type="component" value="Unassembled WGS sequence"/>
</dbReference>
<name>A0ABU7Z7F8_9MICO</name>
<dbReference type="InterPro" id="IPR000792">
    <property type="entry name" value="Tscrpt_reg_LuxR_C"/>
</dbReference>
<dbReference type="PROSITE" id="PS50043">
    <property type="entry name" value="HTH_LUXR_2"/>
    <property type="match status" value="1"/>
</dbReference>